<name>M1SHY9_MORMO</name>
<evidence type="ECO:0000313" key="2">
    <source>
        <dbReference type="Proteomes" id="UP000011834"/>
    </source>
</evidence>
<dbReference type="GeneID" id="93362193"/>
<dbReference type="AlphaFoldDB" id="M1SHY9"/>
<dbReference type="eggNOG" id="COG2327">
    <property type="taxonomic scope" value="Bacteria"/>
</dbReference>
<dbReference type="HOGENOM" id="CLU_808491_0_0_6"/>
<sequence>MGLFLANGAVKNSGDFLIRDSFNSFFQKNSNLEYKKILYSELINTNLCNETIIFSGGPVFEFKFQHLLSAAPHKNCRYIFFGAGSYLFNYSTKFSSLPFSGKKENISVRDEITKKIFNLDTAFVTGCAASYLRESMDKIVVKNNKIAISAPQRYDYFPYTYDLINKIISLGYDVDILFNRGWDKSEYTSGLTQRKTNIFVNFLQNKGFNVIDASGEHGMKKYDTYKCHIGFRLHSHYYFLQNNLPSKLLVEDSRGLGSNLLFNDTVIWPYNHELNLSFLNKYPNKITAAIFRGIDKFNIRNTLNKSDAFDIENFLNNPCLHKERQLELEHNGKLFLSSRLNGL</sequence>
<keyword evidence="2" id="KW-1185">Reference proteome</keyword>
<organism evidence="1 2">
    <name type="scientific">Morganella morganii subsp. morganii KT</name>
    <dbReference type="NCBI Taxonomy" id="1124991"/>
    <lineage>
        <taxon>Bacteria</taxon>
        <taxon>Pseudomonadati</taxon>
        <taxon>Pseudomonadota</taxon>
        <taxon>Gammaproteobacteria</taxon>
        <taxon>Enterobacterales</taxon>
        <taxon>Morganellaceae</taxon>
        <taxon>Morganella</taxon>
    </lineage>
</organism>
<gene>
    <name evidence="1" type="ORF">MU9_560</name>
</gene>
<accession>M1SHY9</accession>
<dbReference type="KEGG" id="mmk:MU9_560"/>
<proteinExistence type="predicted"/>
<dbReference type="Proteomes" id="UP000011834">
    <property type="component" value="Chromosome"/>
</dbReference>
<evidence type="ECO:0000313" key="1">
    <source>
        <dbReference type="EMBL" id="AGG29606.1"/>
    </source>
</evidence>
<evidence type="ECO:0008006" key="3">
    <source>
        <dbReference type="Google" id="ProtNLM"/>
    </source>
</evidence>
<reference evidence="1 2" key="1">
    <citation type="journal article" date="2012" name="BMC Genomics">
        <title>Whole-genome sequencing and identification of Morganella morganii KT pathogenicity-related genes.</title>
        <authorList>
            <person name="Chen Y.T."/>
            <person name="Peng H.L."/>
            <person name="Shia W.C."/>
            <person name="Hsu F.R."/>
            <person name="Ken C.F."/>
            <person name="Tsao Y.M."/>
            <person name="Chen C.H."/>
            <person name="Liu C.E."/>
            <person name="Hsieh M.F."/>
            <person name="Chen H.C."/>
            <person name="Tang C.Y."/>
            <person name="Ku T.H."/>
        </authorList>
    </citation>
    <scope>NUCLEOTIDE SEQUENCE [LARGE SCALE GENOMIC DNA]</scope>
    <source>
        <strain evidence="1 2">KT</strain>
    </source>
</reference>
<protein>
    <recommendedName>
        <fullName evidence="3">Polysaccharide pyruvyl transferase domain-containing protein</fullName>
    </recommendedName>
</protein>
<dbReference type="RefSeq" id="WP_015422385.1">
    <property type="nucleotide sequence ID" value="NC_020418.1"/>
</dbReference>
<dbReference type="EMBL" id="CP004345">
    <property type="protein sequence ID" value="AGG29606.1"/>
    <property type="molecule type" value="Genomic_DNA"/>
</dbReference>